<dbReference type="CDD" id="cd00067">
    <property type="entry name" value="GAL4"/>
    <property type="match status" value="1"/>
</dbReference>
<name>A0A6A6E135_9PEZI</name>
<evidence type="ECO:0000256" key="1">
    <source>
        <dbReference type="ARBA" id="ARBA00004123"/>
    </source>
</evidence>
<dbReference type="InterPro" id="IPR036864">
    <property type="entry name" value="Zn2-C6_fun-type_DNA-bd_sf"/>
</dbReference>
<evidence type="ECO:0000256" key="6">
    <source>
        <dbReference type="ARBA" id="ARBA00023163"/>
    </source>
</evidence>
<evidence type="ECO:0000256" key="7">
    <source>
        <dbReference type="ARBA" id="ARBA00023242"/>
    </source>
</evidence>
<feature type="compositionally biased region" description="Low complexity" evidence="9">
    <location>
        <begin position="9"/>
        <end position="22"/>
    </location>
</feature>
<dbReference type="PROSITE" id="PS00463">
    <property type="entry name" value="ZN2_CY6_FUNGAL_1"/>
    <property type="match status" value="1"/>
</dbReference>
<evidence type="ECO:0000256" key="2">
    <source>
        <dbReference type="ARBA" id="ARBA00022723"/>
    </source>
</evidence>
<dbReference type="GO" id="GO:0000981">
    <property type="term" value="F:DNA-binding transcription factor activity, RNA polymerase II-specific"/>
    <property type="evidence" value="ECO:0007669"/>
    <property type="project" value="InterPro"/>
</dbReference>
<proteinExistence type="predicted"/>
<feature type="domain" description="Zn(2)-C6 fungal-type" evidence="10">
    <location>
        <begin position="58"/>
        <end position="88"/>
    </location>
</feature>
<dbReference type="EMBL" id="ML994637">
    <property type="protein sequence ID" value="KAF2184715.1"/>
    <property type="molecule type" value="Genomic_DNA"/>
</dbReference>
<evidence type="ECO:0000313" key="11">
    <source>
        <dbReference type="EMBL" id="KAF2184715.1"/>
    </source>
</evidence>
<dbReference type="PANTHER" id="PTHR31313">
    <property type="entry name" value="TY1 ENHANCER ACTIVATOR"/>
    <property type="match status" value="1"/>
</dbReference>
<dbReference type="SUPFAM" id="SSF57701">
    <property type="entry name" value="Zn2/Cys6 DNA-binding domain"/>
    <property type="match status" value="1"/>
</dbReference>
<keyword evidence="2" id="KW-0479">Metal-binding</keyword>
<dbReference type="AlphaFoldDB" id="A0A6A6E135"/>
<evidence type="ECO:0000256" key="5">
    <source>
        <dbReference type="ARBA" id="ARBA00023125"/>
    </source>
</evidence>
<dbReference type="Pfam" id="PF00172">
    <property type="entry name" value="Zn_clus"/>
    <property type="match status" value="1"/>
</dbReference>
<evidence type="ECO:0000256" key="4">
    <source>
        <dbReference type="ARBA" id="ARBA00023015"/>
    </source>
</evidence>
<reference evidence="11" key="1">
    <citation type="journal article" date="2020" name="Stud. Mycol.">
        <title>101 Dothideomycetes genomes: a test case for predicting lifestyles and emergence of pathogens.</title>
        <authorList>
            <person name="Haridas S."/>
            <person name="Albert R."/>
            <person name="Binder M."/>
            <person name="Bloem J."/>
            <person name="Labutti K."/>
            <person name="Salamov A."/>
            <person name="Andreopoulos B."/>
            <person name="Baker S."/>
            <person name="Barry K."/>
            <person name="Bills G."/>
            <person name="Bluhm B."/>
            <person name="Cannon C."/>
            <person name="Castanera R."/>
            <person name="Culley D."/>
            <person name="Daum C."/>
            <person name="Ezra D."/>
            <person name="Gonzalez J."/>
            <person name="Henrissat B."/>
            <person name="Kuo A."/>
            <person name="Liang C."/>
            <person name="Lipzen A."/>
            <person name="Lutzoni F."/>
            <person name="Magnuson J."/>
            <person name="Mondo S."/>
            <person name="Nolan M."/>
            <person name="Ohm R."/>
            <person name="Pangilinan J."/>
            <person name="Park H.-J."/>
            <person name="Ramirez L."/>
            <person name="Alfaro M."/>
            <person name="Sun H."/>
            <person name="Tritt A."/>
            <person name="Yoshinaga Y."/>
            <person name="Zwiers L.-H."/>
            <person name="Turgeon B."/>
            <person name="Goodwin S."/>
            <person name="Spatafora J."/>
            <person name="Crous P."/>
            <person name="Grigoriev I."/>
        </authorList>
    </citation>
    <scope>NUCLEOTIDE SEQUENCE</scope>
    <source>
        <strain evidence="11">CBS 207.26</strain>
    </source>
</reference>
<feature type="coiled-coil region" evidence="8">
    <location>
        <begin position="97"/>
        <end position="124"/>
    </location>
</feature>
<dbReference type="OrthoDB" id="3933278at2759"/>
<keyword evidence="8" id="KW-0175">Coiled coil</keyword>
<dbReference type="Gene3D" id="4.10.240.10">
    <property type="entry name" value="Zn(2)-C6 fungal-type DNA-binding domain"/>
    <property type="match status" value="1"/>
</dbReference>
<dbReference type="InterPro" id="IPR001138">
    <property type="entry name" value="Zn2Cys6_DnaBD"/>
</dbReference>
<dbReference type="SMART" id="SM00066">
    <property type="entry name" value="GAL4"/>
    <property type="match status" value="1"/>
</dbReference>
<keyword evidence="7" id="KW-0539">Nucleus</keyword>
<dbReference type="InterPro" id="IPR051615">
    <property type="entry name" value="Transcr_Regulatory_Elem"/>
</dbReference>
<keyword evidence="4" id="KW-0805">Transcription regulation</keyword>
<sequence length="169" mass="19425">MAKTKSTKSTRSPKASTPTKPKQAGVRKSKRSAPKTAKATAPPPAESAEPKRKQVSAACLNCRTRKIKCDGQRPCSHCTKKDPSNCLYDVEEGETREGALKRRNADLSARVAELERQNNEFRAVWIVMRQMARQWYEWGDLRWILRREETFEEFLEEVFEADIYYDLAV</sequence>
<dbReference type="GO" id="GO:0008270">
    <property type="term" value="F:zinc ion binding"/>
    <property type="evidence" value="ECO:0007669"/>
    <property type="project" value="InterPro"/>
</dbReference>
<dbReference type="GO" id="GO:0005634">
    <property type="term" value="C:nucleus"/>
    <property type="evidence" value="ECO:0007669"/>
    <property type="project" value="UniProtKB-SubCell"/>
</dbReference>
<evidence type="ECO:0000256" key="9">
    <source>
        <dbReference type="SAM" id="MobiDB-lite"/>
    </source>
</evidence>
<feature type="region of interest" description="Disordered" evidence="9">
    <location>
        <begin position="1"/>
        <end position="54"/>
    </location>
</feature>
<accession>A0A6A6E135</accession>
<keyword evidence="12" id="KW-1185">Reference proteome</keyword>
<evidence type="ECO:0000256" key="3">
    <source>
        <dbReference type="ARBA" id="ARBA00022833"/>
    </source>
</evidence>
<comment type="subcellular location">
    <subcellularLocation>
        <location evidence="1">Nucleus</location>
    </subcellularLocation>
</comment>
<protein>
    <recommendedName>
        <fullName evidence="10">Zn(2)-C6 fungal-type domain-containing protein</fullName>
    </recommendedName>
</protein>
<dbReference type="Proteomes" id="UP000800200">
    <property type="component" value="Unassembled WGS sequence"/>
</dbReference>
<evidence type="ECO:0000259" key="10">
    <source>
        <dbReference type="PROSITE" id="PS50048"/>
    </source>
</evidence>
<dbReference type="GO" id="GO:0003677">
    <property type="term" value="F:DNA binding"/>
    <property type="evidence" value="ECO:0007669"/>
    <property type="project" value="UniProtKB-KW"/>
</dbReference>
<dbReference type="PANTHER" id="PTHR31313:SF81">
    <property type="entry name" value="TY1 ENHANCER ACTIVATOR"/>
    <property type="match status" value="1"/>
</dbReference>
<keyword evidence="3" id="KW-0862">Zinc</keyword>
<gene>
    <name evidence="11" type="ORF">K469DRAFT_708909</name>
</gene>
<evidence type="ECO:0000256" key="8">
    <source>
        <dbReference type="SAM" id="Coils"/>
    </source>
</evidence>
<evidence type="ECO:0000313" key="12">
    <source>
        <dbReference type="Proteomes" id="UP000800200"/>
    </source>
</evidence>
<organism evidence="11 12">
    <name type="scientific">Zopfia rhizophila CBS 207.26</name>
    <dbReference type="NCBI Taxonomy" id="1314779"/>
    <lineage>
        <taxon>Eukaryota</taxon>
        <taxon>Fungi</taxon>
        <taxon>Dikarya</taxon>
        <taxon>Ascomycota</taxon>
        <taxon>Pezizomycotina</taxon>
        <taxon>Dothideomycetes</taxon>
        <taxon>Dothideomycetes incertae sedis</taxon>
        <taxon>Zopfiaceae</taxon>
        <taxon>Zopfia</taxon>
    </lineage>
</organism>
<keyword evidence="5" id="KW-0238">DNA-binding</keyword>
<dbReference type="PROSITE" id="PS50048">
    <property type="entry name" value="ZN2_CY6_FUNGAL_2"/>
    <property type="match status" value="1"/>
</dbReference>
<keyword evidence="6" id="KW-0804">Transcription</keyword>